<keyword evidence="2" id="KW-1133">Transmembrane helix</keyword>
<dbReference type="PRINTS" id="PR00813">
    <property type="entry name" value="BCTERIALGSPG"/>
</dbReference>
<evidence type="ECO:0000256" key="1">
    <source>
        <dbReference type="ARBA" id="ARBA00022481"/>
    </source>
</evidence>
<dbReference type="Proteomes" id="UP000324800">
    <property type="component" value="Unassembled WGS sequence"/>
</dbReference>
<reference evidence="3 4" key="1">
    <citation type="submission" date="2019-03" db="EMBL/GenBank/DDBJ databases">
        <title>Single cell metagenomics reveals metabolic interactions within the superorganism composed of flagellate Streblomastix strix and complex community of Bacteroidetes bacteria on its surface.</title>
        <authorList>
            <person name="Treitli S.C."/>
            <person name="Kolisko M."/>
            <person name="Husnik F."/>
            <person name="Keeling P."/>
            <person name="Hampl V."/>
        </authorList>
    </citation>
    <scope>NUCLEOTIDE SEQUENCE [LARGE SCALE GENOMIC DNA]</scope>
    <source>
        <strain evidence="3">ST1C</strain>
    </source>
</reference>
<organism evidence="3 4">
    <name type="scientific">Streblomastix strix</name>
    <dbReference type="NCBI Taxonomy" id="222440"/>
    <lineage>
        <taxon>Eukaryota</taxon>
        <taxon>Metamonada</taxon>
        <taxon>Preaxostyla</taxon>
        <taxon>Oxymonadida</taxon>
        <taxon>Streblomastigidae</taxon>
        <taxon>Streblomastix</taxon>
    </lineage>
</organism>
<evidence type="ECO:0000256" key="2">
    <source>
        <dbReference type="SAM" id="Phobius"/>
    </source>
</evidence>
<keyword evidence="2" id="KW-0812">Transmembrane</keyword>
<sequence>MKNKPAKLSPSFLNRNSCFISDAKKQAAKSGGLTYGSFLLGILRLISKISYRKGKQIKAGFTLAEVLVIVIVVAVLVSIAAPLYNKTIRRSRMSDAVHVLEVVSAKQEAYYIDNGTYADDFRKLAVPIKGLKDAPGIEFALKNFTYKLNNNCITAKSATGDYVIYDNFVTHEMSCEGTDCKLIEGAVPLQGSRDCTADYNKETGYETPDLSLDTSIECSKLNLSFCAGYATRTCSGIQCGSWDTKACKEFKTPVTEEACSKRNTSFTKGTAVRTCYPSCGDGAENCEDWDESACRLAKDGESFNCAECGDVVYWRCSGPDVESCFHPACKTVHFNAENKKINDNPTCAAQLGASWTGTYFCTPNCDGGKCINDCVNKDKGAFKVYADSYDTTNGCPSTDCSKDAPWKGVSVGQKCDEALRNAGYCPISCNMYGGKYRVEYYSCLIKYDIIRL</sequence>
<keyword evidence="1" id="KW-0488">Methylation</keyword>
<evidence type="ECO:0000313" key="4">
    <source>
        <dbReference type="Proteomes" id="UP000324800"/>
    </source>
</evidence>
<keyword evidence="2" id="KW-0472">Membrane</keyword>
<comment type="caution">
    <text evidence="3">The sequence shown here is derived from an EMBL/GenBank/DDBJ whole genome shotgun (WGS) entry which is preliminary data.</text>
</comment>
<gene>
    <name evidence="3" type="ORF">EZS28_041181</name>
</gene>
<dbReference type="AlphaFoldDB" id="A0A5J4TZT6"/>
<dbReference type="InterPro" id="IPR000983">
    <property type="entry name" value="Bac_GSPG_pilin"/>
</dbReference>
<dbReference type="EMBL" id="SNRW01023109">
    <property type="protein sequence ID" value="KAA6363292.1"/>
    <property type="molecule type" value="Genomic_DNA"/>
</dbReference>
<evidence type="ECO:0008006" key="5">
    <source>
        <dbReference type="Google" id="ProtNLM"/>
    </source>
</evidence>
<proteinExistence type="predicted"/>
<evidence type="ECO:0000313" key="3">
    <source>
        <dbReference type="EMBL" id="KAA6363292.1"/>
    </source>
</evidence>
<name>A0A5J4TZT6_9EUKA</name>
<dbReference type="Gene3D" id="3.30.700.10">
    <property type="entry name" value="Glycoprotein, Type 4 Pilin"/>
    <property type="match status" value="1"/>
</dbReference>
<feature type="transmembrane region" description="Helical" evidence="2">
    <location>
        <begin position="63"/>
        <end position="84"/>
    </location>
</feature>
<dbReference type="InterPro" id="IPR045584">
    <property type="entry name" value="Pilin-like"/>
</dbReference>
<protein>
    <recommendedName>
        <fullName evidence="5">Prepilin-type N-terminal cleavage/methylation domain-containing protein</fullName>
    </recommendedName>
</protein>
<accession>A0A5J4TZT6</accession>
<dbReference type="SUPFAM" id="SSF54523">
    <property type="entry name" value="Pili subunits"/>
    <property type="match status" value="1"/>
</dbReference>